<evidence type="ECO:0000313" key="5">
    <source>
        <dbReference type="Proteomes" id="UP000634136"/>
    </source>
</evidence>
<keyword evidence="5" id="KW-1185">Reference proteome</keyword>
<reference evidence="4" key="1">
    <citation type="submission" date="2020-09" db="EMBL/GenBank/DDBJ databases">
        <title>Genome-Enabled Discovery of Anthraquinone Biosynthesis in Senna tora.</title>
        <authorList>
            <person name="Kang S.-H."/>
            <person name="Pandey R.P."/>
            <person name="Lee C.-M."/>
            <person name="Sim J.-S."/>
            <person name="Jeong J.-T."/>
            <person name="Choi B.-S."/>
            <person name="Jung M."/>
            <person name="Ginzburg D."/>
            <person name="Zhao K."/>
            <person name="Won S.Y."/>
            <person name="Oh T.-J."/>
            <person name="Yu Y."/>
            <person name="Kim N.-H."/>
            <person name="Lee O.R."/>
            <person name="Lee T.-H."/>
            <person name="Bashyal P."/>
            <person name="Kim T.-S."/>
            <person name="Lee W.-H."/>
            <person name="Kawkins C."/>
            <person name="Kim C.-K."/>
            <person name="Kim J.S."/>
            <person name="Ahn B.O."/>
            <person name="Rhee S.Y."/>
            <person name="Sohng J.K."/>
        </authorList>
    </citation>
    <scope>NUCLEOTIDE SEQUENCE</scope>
    <source>
        <tissue evidence="4">Leaf</tissue>
    </source>
</reference>
<dbReference type="PANTHER" id="PTHR31973">
    <property type="entry name" value="POLYPROTEIN, PUTATIVE-RELATED"/>
    <property type="match status" value="1"/>
</dbReference>
<dbReference type="AlphaFoldDB" id="A0A835CBI7"/>
<organism evidence="4 5">
    <name type="scientific">Senna tora</name>
    <dbReference type="NCBI Taxonomy" id="362788"/>
    <lineage>
        <taxon>Eukaryota</taxon>
        <taxon>Viridiplantae</taxon>
        <taxon>Streptophyta</taxon>
        <taxon>Embryophyta</taxon>
        <taxon>Tracheophyta</taxon>
        <taxon>Spermatophyta</taxon>
        <taxon>Magnoliopsida</taxon>
        <taxon>eudicotyledons</taxon>
        <taxon>Gunneridae</taxon>
        <taxon>Pentapetalae</taxon>
        <taxon>rosids</taxon>
        <taxon>fabids</taxon>
        <taxon>Fabales</taxon>
        <taxon>Fabaceae</taxon>
        <taxon>Caesalpinioideae</taxon>
        <taxon>Cassia clade</taxon>
        <taxon>Senna</taxon>
    </lineage>
</organism>
<gene>
    <name evidence="4" type="ORF">G2W53_010555</name>
</gene>
<evidence type="ECO:0000256" key="1">
    <source>
        <dbReference type="SAM" id="MobiDB-lite"/>
    </source>
</evidence>
<proteinExistence type="predicted"/>
<sequence length="690" mass="78939">MPCHKNGKPRVVGWDVNYGVEFVPCVEDKYDVTTYGVIGSVWDLVEKLGYGKRIELWYKLPGVHSKDGLRPIKDDKGAMELGHIGIKIGEVELYVVHEVDDPQLHEISDGQDEDGNETEDSALNITFNDSEEEENDDGLFPKEDTTDKENQIEANSIKHLGTVANKEEDLGTVENKEGDQGAVSNENIKKNGKKRGRPKKIDSRENGVIVPYQPTFENEVLGSKEEQLSLNEYEEYNQVVKRKMSRGISDDDGGSSKTTMYPRGRTHKDMSEYKWELGTVYGSKEEFKDAIRTYAVHSGKRLEKSVKENPRFKLSSVIDKVNTKWTCGITKSKAFRAKKDALKLVDGSFSMQYIRLHDYCQELLRSNPNSTVKLKVRRPLDYEQLISSQTRCLLPRFERLYVCFNGCKESFMECRTIIGLDGCFFMGYYGGQLLTAVGRDPNDQMLPFAFAVVESKNKDSWKWFLELLIDDIGKEASKKYTFITDQQKGLLLALEELLPGVDQRFCVKHLYNNFKKKFPGTKLKELLCRAAKATYPHEWERCMKDMQKFSSMNYMHFNPEDYIPTIFRKEKYALCYQPLIYPTNGSNQWPSSGLDDILPPECKRPIGHNARRCKAQLAGKDNTSQEALSQQVDSQQEHIQQAPSQQVLDWQTLIQQVPSQQFPCPVQIRLLKEAIAFLSQTFSTKLQPTA</sequence>
<feature type="region of interest" description="Disordered" evidence="1">
    <location>
        <begin position="173"/>
        <end position="204"/>
    </location>
</feature>
<evidence type="ECO:0000313" key="4">
    <source>
        <dbReference type="EMBL" id="KAF7835696.1"/>
    </source>
</evidence>
<feature type="region of interest" description="Disordered" evidence="1">
    <location>
        <begin position="245"/>
        <end position="264"/>
    </location>
</feature>
<feature type="domain" description="MULE transposase" evidence="2">
    <location>
        <begin position="418"/>
        <end position="513"/>
    </location>
</feature>
<dbReference type="Pfam" id="PF26130">
    <property type="entry name" value="PB1-like"/>
    <property type="match status" value="1"/>
</dbReference>
<evidence type="ECO:0000259" key="2">
    <source>
        <dbReference type="Pfam" id="PF10551"/>
    </source>
</evidence>
<evidence type="ECO:0000259" key="3">
    <source>
        <dbReference type="Pfam" id="PF26130"/>
    </source>
</evidence>
<dbReference type="Proteomes" id="UP000634136">
    <property type="component" value="Unassembled WGS sequence"/>
</dbReference>
<dbReference type="PANTHER" id="PTHR31973:SF187">
    <property type="entry name" value="MUTATOR TRANSPOSASE MUDRA PROTEIN"/>
    <property type="match status" value="1"/>
</dbReference>
<accession>A0A835CBI7</accession>
<dbReference type="EMBL" id="JAAIUW010000004">
    <property type="protein sequence ID" value="KAF7835696.1"/>
    <property type="molecule type" value="Genomic_DNA"/>
</dbReference>
<protein>
    <submittedName>
        <fullName evidence="4">Putative transcription factor interactor and regulator CCHC(Zn) family</fullName>
    </submittedName>
</protein>
<comment type="caution">
    <text evidence="4">The sequence shown here is derived from an EMBL/GenBank/DDBJ whole genome shotgun (WGS) entry which is preliminary data.</text>
</comment>
<dbReference type="OrthoDB" id="1918246at2759"/>
<dbReference type="InterPro" id="IPR018289">
    <property type="entry name" value="MULE_transposase_dom"/>
</dbReference>
<dbReference type="InterPro" id="IPR058594">
    <property type="entry name" value="PB1-like_dom_pln"/>
</dbReference>
<name>A0A835CBI7_9FABA</name>
<feature type="domain" description="PB1-like" evidence="3">
    <location>
        <begin position="41"/>
        <end position="97"/>
    </location>
</feature>
<dbReference type="Pfam" id="PF10551">
    <property type="entry name" value="MULE"/>
    <property type="match status" value="1"/>
</dbReference>